<sequence length="97" mass="10758">MPTYLISPQTQKWPPPLHMPPPGYPVSGSIPVYPHTKVQTQSVTSAARTVRTDNGPMRPLEAFIRLAFTQASCRLITVVILHQVVSCRQAVTDMSCR</sequence>
<gene>
    <name evidence="2" type="ORF">DPMN_138583</name>
</gene>
<evidence type="ECO:0000313" key="2">
    <source>
        <dbReference type="EMBL" id="KAH3810194.1"/>
    </source>
</evidence>
<accession>A0A9D4G6Y0</accession>
<reference evidence="2" key="2">
    <citation type="submission" date="2020-11" db="EMBL/GenBank/DDBJ databases">
        <authorList>
            <person name="McCartney M.A."/>
            <person name="Auch B."/>
            <person name="Kono T."/>
            <person name="Mallez S."/>
            <person name="Becker A."/>
            <person name="Gohl D.M."/>
            <person name="Silverstein K.A.T."/>
            <person name="Koren S."/>
            <person name="Bechman K.B."/>
            <person name="Herman A."/>
            <person name="Abrahante J.E."/>
            <person name="Garbe J."/>
        </authorList>
    </citation>
    <scope>NUCLEOTIDE SEQUENCE</scope>
    <source>
        <strain evidence="2">Duluth1</strain>
        <tissue evidence="2">Whole animal</tissue>
    </source>
</reference>
<reference evidence="2" key="1">
    <citation type="journal article" date="2019" name="bioRxiv">
        <title>The Genome of the Zebra Mussel, Dreissena polymorpha: A Resource for Invasive Species Research.</title>
        <authorList>
            <person name="McCartney M.A."/>
            <person name="Auch B."/>
            <person name="Kono T."/>
            <person name="Mallez S."/>
            <person name="Zhang Y."/>
            <person name="Obille A."/>
            <person name="Becker A."/>
            <person name="Abrahante J.E."/>
            <person name="Garbe J."/>
            <person name="Badalamenti J.P."/>
            <person name="Herman A."/>
            <person name="Mangelson H."/>
            <person name="Liachko I."/>
            <person name="Sullivan S."/>
            <person name="Sone E.D."/>
            <person name="Koren S."/>
            <person name="Silverstein K.A.T."/>
            <person name="Beckman K.B."/>
            <person name="Gohl D.M."/>
        </authorList>
    </citation>
    <scope>NUCLEOTIDE SEQUENCE</scope>
    <source>
        <strain evidence="2">Duluth1</strain>
        <tissue evidence="2">Whole animal</tissue>
    </source>
</reference>
<evidence type="ECO:0000313" key="3">
    <source>
        <dbReference type="Proteomes" id="UP000828390"/>
    </source>
</evidence>
<evidence type="ECO:0000256" key="1">
    <source>
        <dbReference type="SAM" id="MobiDB-lite"/>
    </source>
</evidence>
<name>A0A9D4G6Y0_DREPO</name>
<feature type="region of interest" description="Disordered" evidence="1">
    <location>
        <begin position="1"/>
        <end position="20"/>
    </location>
</feature>
<feature type="compositionally biased region" description="Polar residues" evidence="1">
    <location>
        <begin position="1"/>
        <end position="12"/>
    </location>
</feature>
<keyword evidence="3" id="KW-1185">Reference proteome</keyword>
<dbReference type="EMBL" id="JAIWYP010000006">
    <property type="protein sequence ID" value="KAH3810194.1"/>
    <property type="molecule type" value="Genomic_DNA"/>
</dbReference>
<protein>
    <submittedName>
        <fullName evidence="2">Uncharacterized protein</fullName>
    </submittedName>
</protein>
<dbReference type="AlphaFoldDB" id="A0A9D4G6Y0"/>
<proteinExistence type="predicted"/>
<comment type="caution">
    <text evidence="2">The sequence shown here is derived from an EMBL/GenBank/DDBJ whole genome shotgun (WGS) entry which is preliminary data.</text>
</comment>
<organism evidence="2 3">
    <name type="scientific">Dreissena polymorpha</name>
    <name type="common">Zebra mussel</name>
    <name type="synonym">Mytilus polymorpha</name>
    <dbReference type="NCBI Taxonomy" id="45954"/>
    <lineage>
        <taxon>Eukaryota</taxon>
        <taxon>Metazoa</taxon>
        <taxon>Spiralia</taxon>
        <taxon>Lophotrochozoa</taxon>
        <taxon>Mollusca</taxon>
        <taxon>Bivalvia</taxon>
        <taxon>Autobranchia</taxon>
        <taxon>Heteroconchia</taxon>
        <taxon>Euheterodonta</taxon>
        <taxon>Imparidentia</taxon>
        <taxon>Neoheterodontei</taxon>
        <taxon>Myida</taxon>
        <taxon>Dreissenoidea</taxon>
        <taxon>Dreissenidae</taxon>
        <taxon>Dreissena</taxon>
    </lineage>
</organism>
<dbReference type="Proteomes" id="UP000828390">
    <property type="component" value="Unassembled WGS sequence"/>
</dbReference>